<reference evidence="1" key="1">
    <citation type="journal article" date="2021" name="Proc. Natl. Acad. Sci. U.S.A.">
        <title>A Catalog of Tens of Thousands of Viruses from Human Metagenomes Reveals Hidden Associations with Chronic Diseases.</title>
        <authorList>
            <person name="Tisza M.J."/>
            <person name="Buck C.B."/>
        </authorList>
    </citation>
    <scope>NUCLEOTIDE SEQUENCE</scope>
    <source>
        <strain evidence="1">CtSMg55</strain>
    </source>
</reference>
<name>A0A8S5V4W5_9CAUD</name>
<dbReference type="EMBL" id="BK016197">
    <property type="protein sequence ID" value="DAG01732.1"/>
    <property type="molecule type" value="Genomic_DNA"/>
</dbReference>
<sequence length="51" mass="6037">MVDNLREVCYDSSKIEFVRAQLRKIILELSAEEQEELLAMIKEDKCVHNKK</sequence>
<proteinExistence type="predicted"/>
<organism evidence="1">
    <name type="scientific">Siphoviridae sp. ctSMg55</name>
    <dbReference type="NCBI Taxonomy" id="2825509"/>
    <lineage>
        <taxon>Viruses</taxon>
        <taxon>Duplodnaviria</taxon>
        <taxon>Heunggongvirae</taxon>
        <taxon>Uroviricota</taxon>
        <taxon>Caudoviricetes</taxon>
    </lineage>
</organism>
<accession>A0A8S5V4W5</accession>
<evidence type="ECO:0000313" key="1">
    <source>
        <dbReference type="EMBL" id="DAG01732.1"/>
    </source>
</evidence>
<protein>
    <submittedName>
        <fullName evidence="1">Uncharacterized protein</fullName>
    </submittedName>
</protein>